<dbReference type="Proteomes" id="UP000319836">
    <property type="component" value="Unassembled WGS sequence"/>
</dbReference>
<dbReference type="Gene3D" id="2.130.10.10">
    <property type="entry name" value="YVTN repeat-like/Quinoprotein amine dehydrogenase"/>
    <property type="match status" value="1"/>
</dbReference>
<name>A0A538TVX1_UNCEI</name>
<feature type="non-terminal residue" evidence="1">
    <location>
        <position position="175"/>
    </location>
</feature>
<sequence length="175" mass="18236">MIGNRSRPLRPGSAAGAILVLALVAIAPSRAAHPIDPDALPLEVPDDPPIVSGTLIHAISPAAIVTFGAFTSIQVNVDPTGANILGDAANEPSIAVDPNDPNRMVIGWRQFDSIKSNFREAGIAYTADGGLTWTSGTLDAGVFRSDPVIAVDAEGTFFYNSLTPTSKSKSRKKAD</sequence>
<dbReference type="SUPFAM" id="SSF110296">
    <property type="entry name" value="Oligoxyloglucan reducing end-specific cellobiohydrolase"/>
    <property type="match status" value="1"/>
</dbReference>
<reference evidence="1 2" key="1">
    <citation type="journal article" date="2019" name="Nat. Microbiol.">
        <title>Mediterranean grassland soil C-N compound turnover is dependent on rainfall and depth, and is mediated by genomically divergent microorganisms.</title>
        <authorList>
            <person name="Diamond S."/>
            <person name="Andeer P.F."/>
            <person name="Li Z."/>
            <person name="Crits-Christoph A."/>
            <person name="Burstein D."/>
            <person name="Anantharaman K."/>
            <person name="Lane K.R."/>
            <person name="Thomas B.C."/>
            <person name="Pan C."/>
            <person name="Northen T.R."/>
            <person name="Banfield J.F."/>
        </authorList>
    </citation>
    <scope>NUCLEOTIDE SEQUENCE [LARGE SCALE GENOMIC DNA]</scope>
    <source>
        <strain evidence="1">WS_10</strain>
    </source>
</reference>
<proteinExistence type="predicted"/>
<evidence type="ECO:0000313" key="2">
    <source>
        <dbReference type="Proteomes" id="UP000319836"/>
    </source>
</evidence>
<dbReference type="InterPro" id="IPR015943">
    <property type="entry name" value="WD40/YVTN_repeat-like_dom_sf"/>
</dbReference>
<evidence type="ECO:0000313" key="1">
    <source>
        <dbReference type="EMBL" id="TMQ67770.1"/>
    </source>
</evidence>
<dbReference type="EMBL" id="VBPA01000434">
    <property type="protein sequence ID" value="TMQ67770.1"/>
    <property type="molecule type" value="Genomic_DNA"/>
</dbReference>
<protein>
    <recommendedName>
        <fullName evidence="3">Exo-alpha-sialidase</fullName>
    </recommendedName>
</protein>
<comment type="caution">
    <text evidence="1">The sequence shown here is derived from an EMBL/GenBank/DDBJ whole genome shotgun (WGS) entry which is preliminary data.</text>
</comment>
<accession>A0A538TVX1</accession>
<gene>
    <name evidence="1" type="ORF">E6K80_14990</name>
</gene>
<evidence type="ECO:0008006" key="3">
    <source>
        <dbReference type="Google" id="ProtNLM"/>
    </source>
</evidence>
<dbReference type="AlphaFoldDB" id="A0A538TVX1"/>
<organism evidence="1 2">
    <name type="scientific">Eiseniibacteriota bacterium</name>
    <dbReference type="NCBI Taxonomy" id="2212470"/>
    <lineage>
        <taxon>Bacteria</taxon>
        <taxon>Candidatus Eiseniibacteriota</taxon>
    </lineage>
</organism>